<evidence type="ECO:0000256" key="1">
    <source>
        <dbReference type="SAM" id="Phobius"/>
    </source>
</evidence>
<sequence>MVFKHQFPYSIFLITIIISLLVFAFRPHIVDIVGGYYVLGGTIHVYGYVFNYKGQGVPVEVSVNNIKVNSTNGFFCIIISHPPKYDGVLKINFTSIHKEIEVKTLSDSSTFYYSTYADEVISSGNITEIVVDGNEVILNSSSVLRQSVNYHSIPYGQFMTMFLMVLSFSLSSFATYKVFSPFPRKYYLVINRLGVDMILPSIISLCTLSLVISIIMAIPFAEYYSDPSVFIIVPYTLAYSVALSGLSILGSTNMIKLSPTVIGYVLSIFYDHLPIYLLFLSLISPMFLWYKDKN</sequence>
<dbReference type="KEGG" id="csty:KN1_15940"/>
<evidence type="ECO:0000313" key="3">
    <source>
        <dbReference type="Proteomes" id="UP000825123"/>
    </source>
</evidence>
<gene>
    <name evidence="2" type="ORF">KN1_15940</name>
</gene>
<dbReference type="Proteomes" id="UP000825123">
    <property type="component" value="Chromosome"/>
</dbReference>
<keyword evidence="1" id="KW-0812">Transmembrane</keyword>
<dbReference type="AlphaFoldDB" id="A0A8D5U7A1"/>
<dbReference type="EMBL" id="AP024597">
    <property type="protein sequence ID" value="BCU70297.1"/>
    <property type="molecule type" value="Genomic_DNA"/>
</dbReference>
<feature type="transmembrane region" description="Helical" evidence="1">
    <location>
        <begin position="197"/>
        <end position="221"/>
    </location>
</feature>
<accession>A0A8D5U7A1</accession>
<name>A0A8D5U7A1_9CREN</name>
<keyword evidence="1" id="KW-1133">Transmembrane helix</keyword>
<feature type="transmembrane region" description="Helical" evidence="1">
    <location>
        <begin position="155"/>
        <end position="176"/>
    </location>
</feature>
<keyword evidence="1" id="KW-0472">Membrane</keyword>
<feature type="transmembrane region" description="Helical" evidence="1">
    <location>
        <begin position="6"/>
        <end position="25"/>
    </location>
</feature>
<protein>
    <submittedName>
        <fullName evidence="2">Uncharacterized protein</fullName>
    </submittedName>
</protein>
<feature type="transmembrane region" description="Helical" evidence="1">
    <location>
        <begin position="227"/>
        <end position="249"/>
    </location>
</feature>
<keyword evidence="3" id="KW-1185">Reference proteome</keyword>
<organism evidence="2 3">
    <name type="scientific">Stygiolobus caldivivus</name>
    <dbReference type="NCBI Taxonomy" id="2824673"/>
    <lineage>
        <taxon>Archaea</taxon>
        <taxon>Thermoproteota</taxon>
        <taxon>Thermoprotei</taxon>
        <taxon>Sulfolobales</taxon>
        <taxon>Sulfolobaceae</taxon>
        <taxon>Stygiolobus</taxon>
    </lineage>
</organism>
<feature type="transmembrane region" description="Helical" evidence="1">
    <location>
        <begin position="261"/>
        <end position="290"/>
    </location>
</feature>
<proteinExistence type="predicted"/>
<evidence type="ECO:0000313" key="2">
    <source>
        <dbReference type="EMBL" id="BCU70297.1"/>
    </source>
</evidence>
<reference evidence="2 3" key="1">
    <citation type="submission" date="2021-04" db="EMBL/GenBank/DDBJ databases">
        <title>Complete genome sequence of Stygiolobus sp. KN-1.</title>
        <authorList>
            <person name="Nakamura K."/>
            <person name="Sakai H."/>
            <person name="Kurosawa N."/>
        </authorList>
    </citation>
    <scope>NUCLEOTIDE SEQUENCE [LARGE SCALE GENOMIC DNA]</scope>
    <source>
        <strain evidence="2 3">KN-1</strain>
    </source>
</reference>